<dbReference type="NCBIfam" id="TIGR00202">
    <property type="entry name" value="csrA"/>
    <property type="match status" value="1"/>
</dbReference>
<dbReference type="AlphaFoldDB" id="A0A1E3L2X2"/>
<keyword evidence="3 5" id="KW-0810">Translation regulation</keyword>
<dbReference type="GO" id="GO:0006109">
    <property type="term" value="P:regulation of carbohydrate metabolic process"/>
    <property type="evidence" value="ECO:0007669"/>
    <property type="project" value="InterPro"/>
</dbReference>
<dbReference type="FunFam" id="2.60.40.4380:FF:000002">
    <property type="entry name" value="Translational regulator CsrA"/>
    <property type="match status" value="1"/>
</dbReference>
<dbReference type="GO" id="GO:0005829">
    <property type="term" value="C:cytosol"/>
    <property type="evidence" value="ECO:0007669"/>
    <property type="project" value="TreeGrafter"/>
</dbReference>
<evidence type="ECO:0000256" key="4">
    <source>
        <dbReference type="ARBA" id="ARBA00022884"/>
    </source>
</evidence>
<keyword evidence="7" id="KW-1185">Reference proteome</keyword>
<keyword evidence="4 5" id="KW-0694">RNA-binding</keyword>
<dbReference type="GO" id="GO:0044781">
    <property type="term" value="P:bacterial-type flagellum organization"/>
    <property type="evidence" value="ECO:0007669"/>
    <property type="project" value="UniProtKB-KW"/>
</dbReference>
<evidence type="ECO:0000313" key="6">
    <source>
        <dbReference type="EMBL" id="ODP27320.1"/>
    </source>
</evidence>
<keyword evidence="1 5" id="KW-0963">Cytoplasm</keyword>
<keyword evidence="2 5" id="KW-0678">Repressor</keyword>
<dbReference type="Proteomes" id="UP000094578">
    <property type="component" value="Unassembled WGS sequence"/>
</dbReference>
<proteinExistence type="inferred from homology"/>
<dbReference type="GO" id="GO:1902208">
    <property type="term" value="P:regulation of bacterial-type flagellum assembly"/>
    <property type="evidence" value="ECO:0007669"/>
    <property type="project" value="UniProtKB-UniRule"/>
</dbReference>
<dbReference type="GO" id="GO:0006402">
    <property type="term" value="P:mRNA catabolic process"/>
    <property type="evidence" value="ECO:0007669"/>
    <property type="project" value="InterPro"/>
</dbReference>
<comment type="subunit">
    <text evidence="5">Homodimer; the beta-strands of each monomer intercalate to form a hydrophobic core, while the alpha-helices form wings that extend away from the core.</text>
</comment>
<gene>
    <name evidence="5" type="primary">csrA</name>
    <name evidence="6" type="ORF">PTI45_03254</name>
</gene>
<name>A0A1E3L2X2_9BACL</name>
<dbReference type="GO" id="GO:0045947">
    <property type="term" value="P:negative regulation of translational initiation"/>
    <property type="evidence" value="ECO:0007669"/>
    <property type="project" value="UniProtKB-UniRule"/>
</dbReference>
<evidence type="ECO:0000256" key="2">
    <source>
        <dbReference type="ARBA" id="ARBA00022491"/>
    </source>
</evidence>
<dbReference type="GO" id="GO:0048027">
    <property type="term" value="F:mRNA 5'-UTR binding"/>
    <property type="evidence" value="ECO:0007669"/>
    <property type="project" value="UniProtKB-UniRule"/>
</dbReference>
<keyword evidence="5" id="KW-1005">Bacterial flagellum biogenesis</keyword>
<dbReference type="EMBL" id="MDER01000060">
    <property type="protein sequence ID" value="ODP27320.1"/>
    <property type="molecule type" value="Genomic_DNA"/>
</dbReference>
<dbReference type="PANTHER" id="PTHR34984">
    <property type="entry name" value="CARBON STORAGE REGULATOR"/>
    <property type="match status" value="1"/>
</dbReference>
<comment type="function">
    <text evidence="5">A translational regulator that binds mRNA to regulate translation initiation and/or mRNA stability. Usually binds in the 5'-UTR at or near the Shine-Dalgarno sequence preventing ribosome-binding, thus repressing translation. Its main target seems to be the major flagellin gene, while its function is anatagonized by FliW.</text>
</comment>
<comment type="caution">
    <text evidence="6">The sequence shown here is derived from an EMBL/GenBank/DDBJ whole genome shotgun (WGS) entry which is preliminary data.</text>
</comment>
<protein>
    <recommendedName>
        <fullName evidence="5">Translational regulator CsrA</fullName>
    </recommendedName>
</protein>
<dbReference type="NCBIfam" id="NF002469">
    <property type="entry name" value="PRK01712.1"/>
    <property type="match status" value="1"/>
</dbReference>
<evidence type="ECO:0000256" key="3">
    <source>
        <dbReference type="ARBA" id="ARBA00022845"/>
    </source>
</evidence>
<dbReference type="InterPro" id="IPR003751">
    <property type="entry name" value="CsrA"/>
</dbReference>
<dbReference type="HAMAP" id="MF_00167">
    <property type="entry name" value="CsrA"/>
    <property type="match status" value="1"/>
</dbReference>
<dbReference type="Gene3D" id="2.60.40.4380">
    <property type="entry name" value="Translational regulator CsrA"/>
    <property type="match status" value="1"/>
</dbReference>
<accession>A0A1E3L2X2</accession>
<dbReference type="PANTHER" id="PTHR34984:SF1">
    <property type="entry name" value="CARBON STORAGE REGULATOR"/>
    <property type="match status" value="1"/>
</dbReference>
<evidence type="ECO:0000256" key="5">
    <source>
        <dbReference type="HAMAP-Rule" id="MF_00167"/>
    </source>
</evidence>
<sequence>MLVLSRKKGESIVIDDQIEVTILAIDGDTIKLGIAAPKNIDIHRKEIYEAIQLSNQSAAVGSEFLKDWLSEETTEKK</sequence>
<dbReference type="SUPFAM" id="SSF117130">
    <property type="entry name" value="CsrA-like"/>
    <property type="match status" value="1"/>
</dbReference>
<dbReference type="Pfam" id="PF02599">
    <property type="entry name" value="CsrA"/>
    <property type="match status" value="1"/>
</dbReference>
<dbReference type="RefSeq" id="WP_069328646.1">
    <property type="nucleotide sequence ID" value="NZ_MDER01000060.1"/>
</dbReference>
<dbReference type="InterPro" id="IPR036107">
    <property type="entry name" value="CsrA_sf"/>
</dbReference>
<dbReference type="STRING" id="1886670.PTI45_03254"/>
<reference evidence="6 7" key="1">
    <citation type="submission" date="2016-08" db="EMBL/GenBank/DDBJ databases">
        <title>Genome sequencing of Paenibacillus sp. TI45-13ar, isolated from Korean traditional nuruk.</title>
        <authorList>
            <person name="Kim S.-J."/>
        </authorList>
    </citation>
    <scope>NUCLEOTIDE SEQUENCE [LARGE SCALE GENOMIC DNA]</scope>
    <source>
        <strain evidence="6 7">TI45-13ar</strain>
    </source>
</reference>
<comment type="subcellular location">
    <subcellularLocation>
        <location evidence="5">Cytoplasm</location>
    </subcellularLocation>
</comment>
<evidence type="ECO:0000256" key="1">
    <source>
        <dbReference type="ARBA" id="ARBA00022490"/>
    </source>
</evidence>
<comment type="similarity">
    <text evidence="5">Belongs to the CsrA/RsmA family.</text>
</comment>
<evidence type="ECO:0000313" key="7">
    <source>
        <dbReference type="Proteomes" id="UP000094578"/>
    </source>
</evidence>
<organism evidence="6 7">
    <name type="scientific">Paenibacillus nuruki</name>
    <dbReference type="NCBI Taxonomy" id="1886670"/>
    <lineage>
        <taxon>Bacteria</taxon>
        <taxon>Bacillati</taxon>
        <taxon>Bacillota</taxon>
        <taxon>Bacilli</taxon>
        <taxon>Bacillales</taxon>
        <taxon>Paenibacillaceae</taxon>
        <taxon>Paenibacillus</taxon>
    </lineage>
</organism>